<protein>
    <recommendedName>
        <fullName evidence="7">Proteasome subunit beta</fullName>
    </recommendedName>
</protein>
<evidence type="ECO:0000313" key="6">
    <source>
        <dbReference type="Proteomes" id="UP001165085"/>
    </source>
</evidence>
<dbReference type="PANTHER" id="PTHR32194:SF10">
    <property type="entry name" value="PROTEASOME SUBUNIT BETA TYPE-3"/>
    <property type="match status" value="1"/>
</dbReference>
<dbReference type="GO" id="GO:0005737">
    <property type="term" value="C:cytoplasm"/>
    <property type="evidence" value="ECO:0007669"/>
    <property type="project" value="TreeGrafter"/>
</dbReference>
<gene>
    <name evidence="5" type="ORF">TrST_g8935</name>
</gene>
<dbReference type="Proteomes" id="UP001165085">
    <property type="component" value="Unassembled WGS sequence"/>
</dbReference>
<evidence type="ECO:0000256" key="1">
    <source>
        <dbReference type="ARBA" id="ARBA00004123"/>
    </source>
</evidence>
<dbReference type="InterPro" id="IPR033811">
    <property type="entry name" value="Proteasome_beta_3"/>
</dbReference>
<evidence type="ECO:0000256" key="3">
    <source>
        <dbReference type="ARBA" id="ARBA00022942"/>
    </source>
</evidence>
<dbReference type="AlphaFoldDB" id="A0A9W7B5V4"/>
<evidence type="ECO:0000256" key="4">
    <source>
        <dbReference type="ARBA" id="ARBA00023242"/>
    </source>
</evidence>
<dbReference type="GO" id="GO:0005634">
    <property type="term" value="C:nucleus"/>
    <property type="evidence" value="ECO:0007669"/>
    <property type="project" value="UniProtKB-SubCell"/>
</dbReference>
<dbReference type="InterPro" id="IPR023333">
    <property type="entry name" value="Proteasome_suB-type"/>
</dbReference>
<dbReference type="Gene3D" id="3.60.20.10">
    <property type="entry name" value="Glutamine Phosphoribosylpyrophosphate, subunit 1, domain 1"/>
    <property type="match status" value="1"/>
</dbReference>
<dbReference type="InterPro" id="IPR029055">
    <property type="entry name" value="Ntn_hydrolases_N"/>
</dbReference>
<keyword evidence="6" id="KW-1185">Reference proteome</keyword>
<keyword evidence="4" id="KW-0539">Nucleus</keyword>
<dbReference type="OrthoDB" id="204949at2759"/>
<dbReference type="SUPFAM" id="SSF56235">
    <property type="entry name" value="N-terminal nucleophile aminohydrolases (Ntn hydrolases)"/>
    <property type="match status" value="1"/>
</dbReference>
<accession>A0A9W7B5V4</accession>
<comment type="caution">
    <text evidence="5">The sequence shown here is derived from an EMBL/GenBank/DDBJ whole genome shotgun (WGS) entry which is preliminary data.</text>
</comment>
<dbReference type="PROSITE" id="PS51476">
    <property type="entry name" value="PROTEASOME_BETA_2"/>
    <property type="match status" value="1"/>
</dbReference>
<keyword evidence="3" id="KW-0647">Proteasome</keyword>
<evidence type="ECO:0000256" key="2">
    <source>
        <dbReference type="ARBA" id="ARBA00022490"/>
    </source>
</evidence>
<sequence>MSILAYNGAAMIGMAGDNCVGIAADTRLGAQAQTVACTFQKTFKISDTIFVGLAGLGSDVQTLSQTLKFRKNLYELKEERTMKPKVFSAMLSTLLYEKRFGPYFIEPIVCGLQDGVPFLSGMDLIGAPVFTDDFVVSGTCTANLFGTCESLYKPSQNPDELFETLSQCLLASVDRDALSGWGGVVHIITKEGVRTRELKGRQD</sequence>
<dbReference type="Pfam" id="PF00227">
    <property type="entry name" value="Proteasome"/>
    <property type="match status" value="1"/>
</dbReference>
<dbReference type="FunFam" id="3.60.20.10:FF:000003">
    <property type="entry name" value="Proteasome subunit beta type-3"/>
    <property type="match status" value="1"/>
</dbReference>
<organism evidence="5 6">
    <name type="scientific">Triparma strigata</name>
    <dbReference type="NCBI Taxonomy" id="1606541"/>
    <lineage>
        <taxon>Eukaryota</taxon>
        <taxon>Sar</taxon>
        <taxon>Stramenopiles</taxon>
        <taxon>Ochrophyta</taxon>
        <taxon>Bolidophyceae</taxon>
        <taxon>Parmales</taxon>
        <taxon>Triparmaceae</taxon>
        <taxon>Triparma</taxon>
    </lineage>
</organism>
<dbReference type="InterPro" id="IPR001353">
    <property type="entry name" value="Proteasome_sua/b"/>
</dbReference>
<dbReference type="EMBL" id="BRXY01000259">
    <property type="protein sequence ID" value="GMH81667.1"/>
    <property type="molecule type" value="Genomic_DNA"/>
</dbReference>
<keyword evidence="2" id="KW-0963">Cytoplasm</keyword>
<reference evidence="6" key="1">
    <citation type="journal article" date="2023" name="Commun. Biol.">
        <title>Genome analysis of Parmales, the sister group of diatoms, reveals the evolutionary specialization of diatoms from phago-mixotrophs to photoautotrophs.</title>
        <authorList>
            <person name="Ban H."/>
            <person name="Sato S."/>
            <person name="Yoshikawa S."/>
            <person name="Yamada K."/>
            <person name="Nakamura Y."/>
            <person name="Ichinomiya M."/>
            <person name="Sato N."/>
            <person name="Blanc-Mathieu R."/>
            <person name="Endo H."/>
            <person name="Kuwata A."/>
            <person name="Ogata H."/>
        </authorList>
    </citation>
    <scope>NUCLEOTIDE SEQUENCE [LARGE SCALE GENOMIC DNA]</scope>
    <source>
        <strain evidence="6">NIES 3701</strain>
    </source>
</reference>
<evidence type="ECO:0000313" key="5">
    <source>
        <dbReference type="EMBL" id="GMH81667.1"/>
    </source>
</evidence>
<dbReference type="CDD" id="cd03759">
    <property type="entry name" value="proteasome_beta_type_3"/>
    <property type="match status" value="1"/>
</dbReference>
<evidence type="ECO:0008006" key="7">
    <source>
        <dbReference type="Google" id="ProtNLM"/>
    </source>
</evidence>
<name>A0A9W7B5V4_9STRA</name>
<dbReference type="PANTHER" id="PTHR32194">
    <property type="entry name" value="METALLOPROTEASE TLDD"/>
    <property type="match status" value="1"/>
</dbReference>
<comment type="subcellular location">
    <subcellularLocation>
        <location evidence="1">Nucleus</location>
    </subcellularLocation>
</comment>
<dbReference type="GO" id="GO:0043161">
    <property type="term" value="P:proteasome-mediated ubiquitin-dependent protein catabolic process"/>
    <property type="evidence" value="ECO:0007669"/>
    <property type="project" value="InterPro"/>
</dbReference>
<proteinExistence type="predicted"/>
<dbReference type="GO" id="GO:0019774">
    <property type="term" value="C:proteasome core complex, beta-subunit complex"/>
    <property type="evidence" value="ECO:0007669"/>
    <property type="project" value="InterPro"/>
</dbReference>